<dbReference type="RefSeq" id="WP_303736540.1">
    <property type="nucleotide sequence ID" value="NZ_SUTE01000031.1"/>
</dbReference>
<sequence length="128" mass="15485">MDNDLIDVLNEFRNLKINYDIERFKLLSLQLENILKDYQSLMETRKEIQEKYFEIMENLNKNGLKTEIDYSRWDKLRLNENSEWKFELDELTSLKYEIDGGLELLENGEIEKMIIEEEEALTGTKLRR</sequence>
<dbReference type="AlphaFoldDB" id="A0A8T3VAZ7"/>
<gene>
    <name evidence="1" type="ORF">E7Z73_03995</name>
</gene>
<evidence type="ECO:0000313" key="1">
    <source>
        <dbReference type="EMBL" id="MBE6504897.1"/>
    </source>
</evidence>
<organism evidence="1 2">
    <name type="scientific">Methanobrevibacter millerae</name>
    <dbReference type="NCBI Taxonomy" id="230361"/>
    <lineage>
        <taxon>Archaea</taxon>
        <taxon>Methanobacteriati</taxon>
        <taxon>Methanobacteriota</taxon>
        <taxon>Methanomada group</taxon>
        <taxon>Methanobacteria</taxon>
        <taxon>Methanobacteriales</taxon>
        <taxon>Methanobacteriaceae</taxon>
        <taxon>Methanobrevibacter</taxon>
    </lineage>
</organism>
<dbReference type="Proteomes" id="UP000762703">
    <property type="component" value="Unassembled WGS sequence"/>
</dbReference>
<evidence type="ECO:0000313" key="2">
    <source>
        <dbReference type="Proteomes" id="UP000762703"/>
    </source>
</evidence>
<dbReference type="EMBL" id="SUTE01000031">
    <property type="protein sequence ID" value="MBE6504897.1"/>
    <property type="molecule type" value="Genomic_DNA"/>
</dbReference>
<name>A0A8T3VAZ7_9EURY</name>
<protein>
    <submittedName>
        <fullName evidence="1">Uncharacterized protein</fullName>
    </submittedName>
</protein>
<accession>A0A8T3VAZ7</accession>
<comment type="caution">
    <text evidence="1">The sequence shown here is derived from an EMBL/GenBank/DDBJ whole genome shotgun (WGS) entry which is preliminary data.</text>
</comment>
<reference evidence="1" key="1">
    <citation type="submission" date="2019-04" db="EMBL/GenBank/DDBJ databases">
        <title>Evolution of Biomass-Degrading Anaerobic Consortia Revealed by Metagenomics.</title>
        <authorList>
            <person name="Peng X."/>
        </authorList>
    </citation>
    <scope>NUCLEOTIDE SEQUENCE</scope>
    <source>
        <strain evidence="1">SIG12</strain>
    </source>
</reference>
<proteinExistence type="predicted"/>